<comment type="subcellular location">
    <subcellularLocation>
        <location evidence="7">Cytoplasm</location>
    </subcellularLocation>
</comment>
<comment type="catalytic activity">
    <reaction evidence="6 7">
        <text>(6S)-NADPHX + ATP = ADP + phosphate + NADPH + H(+)</text>
        <dbReference type="Rhea" id="RHEA:32231"/>
        <dbReference type="ChEBI" id="CHEBI:15378"/>
        <dbReference type="ChEBI" id="CHEBI:30616"/>
        <dbReference type="ChEBI" id="CHEBI:43474"/>
        <dbReference type="ChEBI" id="CHEBI:57783"/>
        <dbReference type="ChEBI" id="CHEBI:64076"/>
        <dbReference type="ChEBI" id="CHEBI:456216"/>
        <dbReference type="EC" id="4.2.1.93"/>
    </reaction>
</comment>
<feature type="binding site" evidence="7">
    <location>
        <position position="294"/>
    </location>
    <ligand>
        <name>(6S)-NADPHX</name>
        <dbReference type="ChEBI" id="CHEBI:64076"/>
    </ligand>
</feature>
<name>A0A1E3QTC5_9ASCO</name>
<dbReference type="GeneID" id="30150182"/>
<dbReference type="Gene3D" id="3.40.1190.20">
    <property type="match status" value="1"/>
</dbReference>
<feature type="binding site" evidence="7">
    <location>
        <begin position="210"/>
        <end position="216"/>
    </location>
    <ligand>
        <name>(6S)-NADPHX</name>
        <dbReference type="ChEBI" id="CHEBI:64076"/>
    </ligand>
</feature>
<dbReference type="InterPro" id="IPR017953">
    <property type="entry name" value="Carbohydrate_kinase_pred_CS"/>
</dbReference>
<dbReference type="GO" id="GO:0005737">
    <property type="term" value="C:cytoplasm"/>
    <property type="evidence" value="ECO:0007669"/>
    <property type="project" value="UniProtKB-SubCell"/>
</dbReference>
<dbReference type="PROSITE" id="PS51383">
    <property type="entry name" value="YJEF_C_3"/>
    <property type="match status" value="1"/>
</dbReference>
<dbReference type="GO" id="GO:0047453">
    <property type="term" value="F:ATP-dependent NAD(P)H-hydrate dehydratase activity"/>
    <property type="evidence" value="ECO:0007669"/>
    <property type="project" value="UniProtKB-UniRule"/>
</dbReference>
<evidence type="ECO:0000256" key="1">
    <source>
        <dbReference type="ARBA" id="ARBA00022741"/>
    </source>
</evidence>
<keyword evidence="2 7" id="KW-0067">ATP-binding</keyword>
<dbReference type="GO" id="GO:0005524">
    <property type="term" value="F:ATP binding"/>
    <property type="evidence" value="ECO:0007669"/>
    <property type="project" value="UniProtKB-KW"/>
</dbReference>
<evidence type="ECO:0000256" key="4">
    <source>
        <dbReference type="ARBA" id="ARBA00023027"/>
    </source>
</evidence>
<feature type="binding site" evidence="7">
    <location>
        <begin position="261"/>
        <end position="265"/>
    </location>
    <ligand>
        <name>ATP</name>
        <dbReference type="ChEBI" id="CHEBI:30616"/>
    </ligand>
</feature>
<dbReference type="AlphaFoldDB" id="A0A1E3QTC5"/>
<comment type="catalytic activity">
    <reaction evidence="7">
        <text>(6S)-NADHX + ATP = ADP + phosphate + NADH + H(+)</text>
        <dbReference type="Rhea" id="RHEA:19017"/>
        <dbReference type="ChEBI" id="CHEBI:15378"/>
        <dbReference type="ChEBI" id="CHEBI:30616"/>
        <dbReference type="ChEBI" id="CHEBI:43474"/>
        <dbReference type="ChEBI" id="CHEBI:57945"/>
        <dbReference type="ChEBI" id="CHEBI:64074"/>
        <dbReference type="ChEBI" id="CHEBI:456216"/>
        <dbReference type="EC" id="4.2.1.93"/>
    </reaction>
</comment>
<keyword evidence="1 7" id="KW-0547">Nucleotide-binding</keyword>
<evidence type="ECO:0000313" key="9">
    <source>
        <dbReference type="EMBL" id="ODQ80908.1"/>
    </source>
</evidence>
<keyword evidence="5 7" id="KW-0456">Lyase</keyword>
<dbReference type="GO" id="GO:0046496">
    <property type="term" value="P:nicotinamide nucleotide metabolic process"/>
    <property type="evidence" value="ECO:0007669"/>
    <property type="project" value="UniProtKB-UniRule"/>
</dbReference>
<dbReference type="Proteomes" id="UP000094336">
    <property type="component" value="Unassembled WGS sequence"/>
</dbReference>
<dbReference type="EC" id="4.2.1.93" evidence="7"/>
<dbReference type="EMBL" id="KV454428">
    <property type="protein sequence ID" value="ODQ80908.1"/>
    <property type="molecule type" value="Genomic_DNA"/>
</dbReference>
<comment type="cofactor">
    <cofactor evidence="7">
        <name>Mg(2+)</name>
        <dbReference type="ChEBI" id="CHEBI:18420"/>
    </cofactor>
</comment>
<keyword evidence="4 7" id="KW-0520">NAD</keyword>
<dbReference type="RefSeq" id="XP_018986236.1">
    <property type="nucleotide sequence ID" value="XM_019132329.1"/>
</dbReference>
<feature type="binding site" evidence="7">
    <location>
        <position position="150"/>
    </location>
    <ligand>
        <name>(6S)-NADPHX</name>
        <dbReference type="ChEBI" id="CHEBI:64076"/>
    </ligand>
</feature>
<sequence>MSALQCKPSQLLQLAKATIIQPMLPHFHKGQAGRILIIGGSEDYTGAPFFLGHALMQMGCDLTHVVCDAVAGSTLKTYSPDLMIHPYLVSSASERVKGFKGVPKTDSEADLVVFLDDSPSDVKAFIDSHVTLRINSVVSRSINVTVVGPGLGRDPLVLYTAQKTLALILLSGNPVIIDADGLYLVSLKPSILTDALNSEQSNSQVVLTPNIMEFQRLCKAVNVSVDLEKLSSKDPEARDTYTTELATLASNRLHNVSLLVKGYHDIVVNGKTSMVLDHSKSVIPSLRRCGGQGDTLTGILATAMAWAANYQKGRLWDIYEHSHVVEGLIGRKKLTKDEGIILSCYLATLILRKSSSQAYAEKKRSMLASDVGKFIGSSYEDLVGE</sequence>
<keyword evidence="3" id="KW-0521">NADP</keyword>
<dbReference type="NCBIfam" id="TIGR00196">
    <property type="entry name" value="yjeF_cterm"/>
    <property type="match status" value="1"/>
</dbReference>
<dbReference type="InterPro" id="IPR000631">
    <property type="entry name" value="CARKD"/>
</dbReference>
<evidence type="ECO:0000256" key="5">
    <source>
        <dbReference type="ARBA" id="ARBA00023239"/>
    </source>
</evidence>
<dbReference type="HAMAP" id="MF_01965">
    <property type="entry name" value="NADHX_dehydratase"/>
    <property type="match status" value="1"/>
</dbReference>
<evidence type="ECO:0000256" key="2">
    <source>
        <dbReference type="ARBA" id="ARBA00022840"/>
    </source>
</evidence>
<dbReference type="STRING" id="984486.A0A1E3QTC5"/>
<comment type="function">
    <text evidence="7">Catalyzes the dehydration of the S-form of NAD(P)HX at the expense of ATP, which is converted to ADP. Together with NAD(P)HX epimerase, which catalyzes the epimerization of the S- and R-forms, the enzyme allows the repair of both epimers of NAD(P)HX, a damaged form of NAD(P)H that is a result of enzymatic or heat-dependent hydration.</text>
</comment>
<dbReference type="PROSITE" id="PS01050">
    <property type="entry name" value="YJEF_C_2"/>
    <property type="match status" value="1"/>
</dbReference>
<evidence type="ECO:0000256" key="7">
    <source>
        <dbReference type="HAMAP-Rule" id="MF_03157"/>
    </source>
</evidence>
<proteinExistence type="inferred from homology"/>
<organism evidence="9 10">
    <name type="scientific">Babjeviella inositovora NRRL Y-12698</name>
    <dbReference type="NCBI Taxonomy" id="984486"/>
    <lineage>
        <taxon>Eukaryota</taxon>
        <taxon>Fungi</taxon>
        <taxon>Dikarya</taxon>
        <taxon>Ascomycota</taxon>
        <taxon>Saccharomycotina</taxon>
        <taxon>Pichiomycetes</taxon>
        <taxon>Serinales incertae sedis</taxon>
        <taxon>Babjeviella</taxon>
    </lineage>
</organism>
<evidence type="ECO:0000313" key="10">
    <source>
        <dbReference type="Proteomes" id="UP000094336"/>
    </source>
</evidence>
<keyword evidence="7" id="KW-0597">Phosphoprotein</keyword>
<protein>
    <recommendedName>
        <fullName evidence="7">ATP-dependent (S)-NAD(P)H-hydrate dehydratase</fullName>
        <ecNumber evidence="7">4.2.1.93</ecNumber>
    </recommendedName>
    <alternativeName>
        <fullName evidence="7">ATP-dependent NAD(P)HX dehydratase</fullName>
    </alternativeName>
</protein>
<keyword evidence="7" id="KW-0963">Cytoplasm</keyword>
<dbReference type="GO" id="GO:0110051">
    <property type="term" value="P:metabolite repair"/>
    <property type="evidence" value="ECO:0007669"/>
    <property type="project" value="TreeGrafter"/>
</dbReference>
<dbReference type="Pfam" id="PF01256">
    <property type="entry name" value="Carb_kinase"/>
    <property type="match status" value="2"/>
</dbReference>
<feature type="domain" description="YjeF C-terminal" evidence="8">
    <location>
        <begin position="12"/>
        <end position="382"/>
    </location>
</feature>
<reference evidence="10" key="1">
    <citation type="submission" date="2016-05" db="EMBL/GenBank/DDBJ databases">
        <title>Comparative genomics of biotechnologically important yeasts.</title>
        <authorList>
            <consortium name="DOE Joint Genome Institute"/>
            <person name="Riley R."/>
            <person name="Haridas S."/>
            <person name="Wolfe K.H."/>
            <person name="Lopes M.R."/>
            <person name="Hittinger C.T."/>
            <person name="Goker M."/>
            <person name="Salamov A."/>
            <person name="Wisecaver J."/>
            <person name="Long T.M."/>
            <person name="Aerts A.L."/>
            <person name="Barry K."/>
            <person name="Choi C."/>
            <person name="Clum A."/>
            <person name="Coughlan A.Y."/>
            <person name="Deshpande S."/>
            <person name="Douglass A.P."/>
            <person name="Hanson S.J."/>
            <person name="Klenk H.-P."/>
            <person name="Labutti K."/>
            <person name="Lapidus A."/>
            <person name="Lindquist E."/>
            <person name="Lipzen A."/>
            <person name="Meier-Kolthoff J.P."/>
            <person name="Ohm R.A."/>
            <person name="Otillar R.P."/>
            <person name="Pangilinan J."/>
            <person name="Peng Y."/>
            <person name="Rokas A."/>
            <person name="Rosa C.A."/>
            <person name="Scheuner C."/>
            <person name="Sibirny A.A."/>
            <person name="Slot J.C."/>
            <person name="Stielow J.B."/>
            <person name="Sun H."/>
            <person name="Kurtzman C.P."/>
            <person name="Blackwell M."/>
            <person name="Grigoriev I.V."/>
            <person name="Jeffries T.W."/>
        </authorList>
    </citation>
    <scope>NUCLEOTIDE SEQUENCE [LARGE SCALE GENOMIC DNA]</scope>
    <source>
        <strain evidence="10">NRRL Y-12698</strain>
    </source>
</reference>
<dbReference type="PANTHER" id="PTHR12592:SF0">
    <property type="entry name" value="ATP-DEPENDENT (S)-NAD(P)H-HYDRATE DEHYDRATASE"/>
    <property type="match status" value="1"/>
</dbReference>
<dbReference type="InterPro" id="IPR029056">
    <property type="entry name" value="Ribokinase-like"/>
</dbReference>
<dbReference type="CDD" id="cd01171">
    <property type="entry name" value="YXKO-related"/>
    <property type="match status" value="1"/>
</dbReference>
<accession>A0A1E3QTC5</accession>
<comment type="similarity">
    <text evidence="7">Belongs to the NnrD/CARKD family.</text>
</comment>
<feature type="binding site" evidence="7">
    <location>
        <begin position="284"/>
        <end position="293"/>
    </location>
    <ligand>
        <name>ATP</name>
        <dbReference type="ChEBI" id="CHEBI:30616"/>
    </ligand>
</feature>
<dbReference type="PANTHER" id="PTHR12592">
    <property type="entry name" value="ATP-DEPENDENT (S)-NAD(P)H-HYDRATE DEHYDRATASE FAMILY MEMBER"/>
    <property type="match status" value="1"/>
</dbReference>
<dbReference type="SUPFAM" id="SSF53613">
    <property type="entry name" value="Ribokinase-like"/>
    <property type="match status" value="1"/>
</dbReference>
<evidence type="ECO:0000256" key="6">
    <source>
        <dbReference type="ARBA" id="ARBA00047472"/>
    </source>
</evidence>
<evidence type="ECO:0000256" key="3">
    <source>
        <dbReference type="ARBA" id="ARBA00022857"/>
    </source>
</evidence>
<evidence type="ECO:0000259" key="8">
    <source>
        <dbReference type="PROSITE" id="PS51383"/>
    </source>
</evidence>
<dbReference type="OrthoDB" id="8110916at2759"/>
<keyword evidence="10" id="KW-1185">Reference proteome</keyword>
<gene>
    <name evidence="9" type="ORF">BABINDRAFT_59317</name>
</gene>